<name>A0A0F8XG15_9ZZZZ</name>
<evidence type="ECO:0000313" key="1">
    <source>
        <dbReference type="EMBL" id="KKK59895.1"/>
    </source>
</evidence>
<proteinExistence type="predicted"/>
<gene>
    <name evidence="1" type="ORF">LCGC14_3029760</name>
</gene>
<dbReference type="EMBL" id="LAZR01063234">
    <property type="protein sequence ID" value="KKK59895.1"/>
    <property type="molecule type" value="Genomic_DNA"/>
</dbReference>
<accession>A0A0F8XG15</accession>
<reference evidence="1" key="1">
    <citation type="journal article" date="2015" name="Nature">
        <title>Complex archaea that bridge the gap between prokaryotes and eukaryotes.</title>
        <authorList>
            <person name="Spang A."/>
            <person name="Saw J.H."/>
            <person name="Jorgensen S.L."/>
            <person name="Zaremba-Niedzwiedzka K."/>
            <person name="Martijn J."/>
            <person name="Lind A.E."/>
            <person name="van Eijk R."/>
            <person name="Schleper C."/>
            <person name="Guy L."/>
            <person name="Ettema T.J."/>
        </authorList>
    </citation>
    <scope>NUCLEOTIDE SEQUENCE</scope>
</reference>
<feature type="non-terminal residue" evidence="1">
    <location>
        <position position="73"/>
    </location>
</feature>
<dbReference type="AlphaFoldDB" id="A0A0F8XG15"/>
<comment type="caution">
    <text evidence="1">The sequence shown here is derived from an EMBL/GenBank/DDBJ whole genome shotgun (WGS) entry which is preliminary data.</text>
</comment>
<sequence length="73" mass="8276">MKRRSFFTAALAFVTAPLALLRKTEASSVLSEENFTYHGTNWYPPEPRDTKASVTIRAPYMSLGSSVVFEVFW</sequence>
<organism evidence="1">
    <name type="scientific">marine sediment metagenome</name>
    <dbReference type="NCBI Taxonomy" id="412755"/>
    <lineage>
        <taxon>unclassified sequences</taxon>
        <taxon>metagenomes</taxon>
        <taxon>ecological metagenomes</taxon>
    </lineage>
</organism>
<protein>
    <submittedName>
        <fullName evidence="1">Uncharacterized protein</fullName>
    </submittedName>
</protein>